<dbReference type="GO" id="GO:0043161">
    <property type="term" value="P:proteasome-mediated ubiquitin-dependent protein catabolic process"/>
    <property type="evidence" value="ECO:0007669"/>
    <property type="project" value="TreeGrafter"/>
</dbReference>
<dbReference type="GO" id="GO:0061630">
    <property type="term" value="F:ubiquitin protein ligase activity"/>
    <property type="evidence" value="ECO:0007669"/>
    <property type="project" value="UniProtKB-EC"/>
</dbReference>
<feature type="repeat" description="PPR" evidence="8">
    <location>
        <begin position="1671"/>
        <end position="1705"/>
    </location>
</feature>
<evidence type="ECO:0000313" key="11">
    <source>
        <dbReference type="EMBL" id="KAK4342978.1"/>
    </source>
</evidence>
<evidence type="ECO:0000256" key="6">
    <source>
        <dbReference type="ARBA" id="ARBA00022786"/>
    </source>
</evidence>
<dbReference type="SUPFAM" id="SSF48371">
    <property type="entry name" value="ARM repeat"/>
    <property type="match status" value="1"/>
</dbReference>
<evidence type="ECO:0000256" key="2">
    <source>
        <dbReference type="ARBA" id="ARBA00006331"/>
    </source>
</evidence>
<feature type="region of interest" description="Disordered" evidence="9">
    <location>
        <begin position="790"/>
        <end position="841"/>
    </location>
</feature>
<accession>A0AAE1R168</accession>
<dbReference type="InterPro" id="IPR011989">
    <property type="entry name" value="ARM-like"/>
</dbReference>
<dbReference type="Pfam" id="PF13812">
    <property type="entry name" value="PPR_3"/>
    <property type="match status" value="1"/>
</dbReference>
<dbReference type="PANTHER" id="PTHR45670">
    <property type="entry name" value="E3 UBIQUITIN-PROTEIN LIGASE TRIP12"/>
    <property type="match status" value="1"/>
</dbReference>
<dbReference type="Pfam" id="PF00632">
    <property type="entry name" value="HECT"/>
    <property type="match status" value="1"/>
</dbReference>
<reference evidence="11" key="1">
    <citation type="submission" date="2023-12" db="EMBL/GenBank/DDBJ databases">
        <title>Genome assembly of Anisodus tanguticus.</title>
        <authorList>
            <person name="Wang Y.-J."/>
        </authorList>
    </citation>
    <scope>NUCLEOTIDE SEQUENCE</scope>
    <source>
        <strain evidence="11">KB-2021</strain>
        <tissue evidence="11">Leaf</tissue>
    </source>
</reference>
<feature type="repeat" description="PPR" evidence="8">
    <location>
        <begin position="1893"/>
        <end position="1927"/>
    </location>
</feature>
<evidence type="ECO:0000256" key="4">
    <source>
        <dbReference type="ARBA" id="ARBA00022679"/>
    </source>
</evidence>
<feature type="compositionally biased region" description="Low complexity" evidence="9">
    <location>
        <begin position="55"/>
        <end position="64"/>
    </location>
</feature>
<dbReference type="PANTHER" id="PTHR45670:SF10">
    <property type="entry name" value="E3 UBIQUITIN-PROTEIN LIGASE UPL4"/>
    <property type="match status" value="1"/>
</dbReference>
<dbReference type="InterPro" id="IPR000569">
    <property type="entry name" value="HECT_dom"/>
</dbReference>
<dbReference type="PROSITE" id="PS51375">
    <property type="entry name" value="PPR"/>
    <property type="match status" value="4"/>
</dbReference>
<gene>
    <name evidence="11" type="ORF">RND71_038794</name>
</gene>
<dbReference type="Pfam" id="PF01535">
    <property type="entry name" value="PPR"/>
    <property type="match status" value="1"/>
</dbReference>
<evidence type="ECO:0000256" key="3">
    <source>
        <dbReference type="ARBA" id="ARBA00012485"/>
    </source>
</evidence>
<dbReference type="Pfam" id="PF25579">
    <property type="entry name" value="TPR_TRIP12_N"/>
    <property type="match status" value="1"/>
</dbReference>
<dbReference type="InterPro" id="IPR016024">
    <property type="entry name" value="ARM-type_fold"/>
</dbReference>
<dbReference type="InterPro" id="IPR057948">
    <property type="entry name" value="TPR_TRIP12_N"/>
</dbReference>
<dbReference type="Proteomes" id="UP001291623">
    <property type="component" value="Unassembled WGS sequence"/>
</dbReference>
<dbReference type="EC" id="2.3.2.26" evidence="3"/>
<dbReference type="Gene3D" id="3.90.1750.10">
    <property type="entry name" value="Hect, E3 ligase catalytic domains"/>
    <property type="match status" value="1"/>
</dbReference>
<comment type="caution">
    <text evidence="11">The sequence shown here is derived from an EMBL/GenBank/DDBJ whole genome shotgun (WGS) entry which is preliminary data.</text>
</comment>
<feature type="domain" description="HECT" evidence="10">
    <location>
        <begin position="1138"/>
        <end position="1494"/>
    </location>
</feature>
<keyword evidence="5" id="KW-0677">Repeat</keyword>
<evidence type="ECO:0000259" key="10">
    <source>
        <dbReference type="PROSITE" id="PS50237"/>
    </source>
</evidence>
<keyword evidence="6 7" id="KW-0833">Ubl conjugation pathway</keyword>
<dbReference type="SUPFAM" id="SSF56204">
    <property type="entry name" value="Hect, E3 ligase catalytic domain"/>
    <property type="match status" value="1"/>
</dbReference>
<dbReference type="Gene3D" id="1.25.40.10">
    <property type="entry name" value="Tetratricopeptide repeat domain"/>
    <property type="match status" value="3"/>
</dbReference>
<feature type="compositionally biased region" description="Polar residues" evidence="9">
    <location>
        <begin position="819"/>
        <end position="838"/>
    </location>
</feature>
<name>A0AAE1R168_9SOLA</name>
<dbReference type="InterPro" id="IPR011990">
    <property type="entry name" value="TPR-like_helical_dom_sf"/>
</dbReference>
<feature type="repeat" description="PPR" evidence="8">
    <location>
        <begin position="1928"/>
        <end position="1962"/>
    </location>
</feature>
<dbReference type="InterPro" id="IPR002885">
    <property type="entry name" value="PPR_rpt"/>
</dbReference>
<feature type="active site" description="Glycyl thioester intermediate" evidence="7">
    <location>
        <position position="1491"/>
    </location>
</feature>
<evidence type="ECO:0000256" key="7">
    <source>
        <dbReference type="PROSITE-ProRule" id="PRU00104"/>
    </source>
</evidence>
<feature type="compositionally biased region" description="Polar residues" evidence="9">
    <location>
        <begin position="22"/>
        <end position="45"/>
    </location>
</feature>
<dbReference type="Pfam" id="PF13041">
    <property type="entry name" value="PPR_2"/>
    <property type="match status" value="2"/>
</dbReference>
<proteinExistence type="inferred from homology"/>
<evidence type="ECO:0000313" key="12">
    <source>
        <dbReference type="Proteomes" id="UP001291623"/>
    </source>
</evidence>
<keyword evidence="4" id="KW-0808">Transferase</keyword>
<protein>
    <recommendedName>
        <fullName evidence="3">HECT-type E3 ubiquitin transferase</fullName>
        <ecNumber evidence="3">2.3.2.26</ecNumber>
    </recommendedName>
</protein>
<dbReference type="SMART" id="SM00119">
    <property type="entry name" value="HECTc"/>
    <property type="match status" value="1"/>
</dbReference>
<comment type="catalytic activity">
    <reaction evidence="1">
        <text>S-ubiquitinyl-[E2 ubiquitin-conjugating enzyme]-L-cysteine + [acceptor protein]-L-lysine = [E2 ubiquitin-conjugating enzyme]-L-cysteine + N(6)-ubiquitinyl-[acceptor protein]-L-lysine.</text>
        <dbReference type="EC" id="2.3.2.26"/>
    </reaction>
</comment>
<sequence>MGNRGQKRTEAVDELPADKRACSSSTEFRPSTSNSVVHTTMSSIQESHHDADVDTSSSSTSGSSEGEKDSAYGSCESDNSYRDYYRRQSLGNQGKFKGVLSSLSKESDESVLLIALTELCELLSFSPDSSMSNLMADSYSPFLVRLARHESNPDIMLLAIRAMTYLCEVHPRSSAYLVNHDAVPALCQRLMAIEYLDVAEQCLQALEKISREQPIVCLQAGAIMAVLSYIDFFSTSVQRKALSTVVNICKKLPSGSPSPLMEAVPVLCNILLYEDRQLVESVATCLIKIVERVCHSSDMLDQICKHGLVQQVTHLIELNGRTTVSQSVYVGLIGLLVKLAAGSIVAVRTLFELNISHILKEILSTYDFSHGVPSTLVVDGHYNQVDEVLKLLNELLPPISREQTIQLAADKEHFFNNHPVLLHKFGFDLLPVLIQVVNSGVNLHACYGCLSVINKLVYFSKSDMLGFLQNTNISSFLAGVFTRKDPHVLILVLQIVDKLLEKLSHVFLNSFVKEGVLFAVDALLSPEKCSQSLFSVSNGVQAKCLCFASDAIQSPTGPEPRICKIEKETVQSLARHIRTNYFATDSMNPDLGITDVLQKLKTLSSALTDLVHKFSSNIEDFYPVLNQIMSELNGNNAISTFEFIESGVVKSLVNYLSNGQYLERKVDRDGSVNQLYIVEKRFELFGRLLLYNSVPPLEDSAFLALIRRLHSALCSVENFPVILSHASKLRNSYATIPYGRCTSYPCLKVQFVKGEGESSLGDYTESVVNVDPFSPLETIEGYLWPKVNRRKSEKKSESPSRVSQNVGTSQGKNPGPMESDTTSTNAHETQEVKNNLQLSVEVETVDVEQTKSDSMDISDVNAESLEKGRLNSFEDDSSTSLECSGCCDDEDVAPNLIFYLEGQQLNHKLTLYQTVLQEQIKAENDIITNSNMWSQVHRVTYRRIVRHKPGCPQSCKHVVHSTPSEKPTTWWQHTPSFSSMFGSEMVDLEKSSPTYDILFLLRSLEGLNRFSFHLGSRTNIYAFAEGKTIDFGDIKVNTNLDLPQNEFANTKLTEKLELQMRNPFSVSIGGMPPWCGQLVNSCPFLFSFEARCKYFRLAAFGRPPIQPESSSHNTTAGMSGRRKKILVHRSRTLDSARQMMDLHADQKVVIEVEYSDEVGTGLGPTLEFFTLVSHEFQKIGLGMWRGDHMANGSVCVEDESGIIFSPLGLFPRPWSPSSHSLSGLEFSEVLKKFVLLGQIVAKALQDGRVLDLRLSKAFYKLVLGKELSVYDIQSFDRELGGALLEFQALVERKRHLELRREGKSSLDLELNFRNTKISDLCLDYALPGYPDYVLDSASDAKTVDLSNLEEYVLLIVDATLNSGISRQIEAFKSGFDQVFPIRHLQVFTADELERLLCGECGFWNSNELLDQIKFDHGYTANSPPVINLLEIMREFDSKQQRAFLQFVTGAPRLPPGGLSSLSPKLTIVRKTCSGLVDEDLPRENEGKVVICHNRRTRLILSFIRFPGLVNQELMSSSRENNPLQKCRGKTDEAWLYYTKNLENQELPNPTCLSRLVSQLSYQNSTVGLRRAQSIIQRLRHERQLHRLDANSLSLLASAVANGGHVLYASSIIKSMLKSGYLPHVKAWSSVISCLASSGDDGPMEALKLFGAVTERVRRFTDLDLVKHSWPDTAAYNDVLNACANIGDKNRFLQLFDEMGEFNCEPDVLTYNVMIKLRARADRKDLLVFVLERILEKGIPLCMSTFQSLVAAYVGFGDLVTAEKVAQAMREGRKDLCKILREANMEELCSNDTDVFAKLLPNSVNSRDNEPPELSRVFEPNSRMYTTLMKGYMNAGRVTDMVRMLEAMRHPADSESHPDHVTYTTVISAFVKQGLMDRAREVLTEMVRIGVPANRVTYNVLIKGYCQQLHIDRAEELIKEMIDTGIEPDLVSYNTIIDGCILVDDSAGALSYFNEMRARGIAPTKVTPL</sequence>
<feature type="region of interest" description="Disordered" evidence="9">
    <location>
        <begin position="1"/>
        <end position="75"/>
    </location>
</feature>
<dbReference type="GO" id="GO:0000209">
    <property type="term" value="P:protein polyubiquitination"/>
    <property type="evidence" value="ECO:0007669"/>
    <property type="project" value="TreeGrafter"/>
</dbReference>
<evidence type="ECO:0000256" key="9">
    <source>
        <dbReference type="SAM" id="MobiDB-lite"/>
    </source>
</evidence>
<dbReference type="PROSITE" id="PS50237">
    <property type="entry name" value="HECT"/>
    <property type="match status" value="1"/>
</dbReference>
<comment type="similarity">
    <text evidence="2">Belongs to the UPL family. K-HECT subfamily.</text>
</comment>
<evidence type="ECO:0000256" key="1">
    <source>
        <dbReference type="ARBA" id="ARBA00000885"/>
    </source>
</evidence>
<dbReference type="InterPro" id="IPR035983">
    <property type="entry name" value="Hect_E3_ubiquitin_ligase"/>
</dbReference>
<feature type="repeat" description="PPR" evidence="8">
    <location>
        <begin position="1858"/>
        <end position="1892"/>
    </location>
</feature>
<keyword evidence="12" id="KW-1185">Reference proteome</keyword>
<dbReference type="NCBIfam" id="TIGR00756">
    <property type="entry name" value="PPR"/>
    <property type="match status" value="5"/>
</dbReference>
<dbReference type="EMBL" id="JAVYJV010000021">
    <property type="protein sequence ID" value="KAK4342978.1"/>
    <property type="molecule type" value="Genomic_DNA"/>
</dbReference>
<feature type="compositionally biased region" description="Basic and acidic residues" evidence="9">
    <location>
        <begin position="7"/>
        <end position="21"/>
    </location>
</feature>
<dbReference type="Gene3D" id="3.30.2410.10">
    <property type="entry name" value="Hect, E3 ligase catalytic domain"/>
    <property type="match status" value="1"/>
</dbReference>
<dbReference type="Gene3D" id="1.25.10.10">
    <property type="entry name" value="Leucine-rich Repeat Variant"/>
    <property type="match status" value="1"/>
</dbReference>
<evidence type="ECO:0000256" key="5">
    <source>
        <dbReference type="ARBA" id="ARBA00022737"/>
    </source>
</evidence>
<dbReference type="InterPro" id="IPR045322">
    <property type="entry name" value="HECTD1/TRIP12-like"/>
</dbReference>
<organism evidence="11 12">
    <name type="scientific">Anisodus tanguticus</name>
    <dbReference type="NCBI Taxonomy" id="243964"/>
    <lineage>
        <taxon>Eukaryota</taxon>
        <taxon>Viridiplantae</taxon>
        <taxon>Streptophyta</taxon>
        <taxon>Embryophyta</taxon>
        <taxon>Tracheophyta</taxon>
        <taxon>Spermatophyta</taxon>
        <taxon>Magnoliopsida</taxon>
        <taxon>eudicotyledons</taxon>
        <taxon>Gunneridae</taxon>
        <taxon>Pentapetalae</taxon>
        <taxon>asterids</taxon>
        <taxon>lamiids</taxon>
        <taxon>Solanales</taxon>
        <taxon>Solanaceae</taxon>
        <taxon>Solanoideae</taxon>
        <taxon>Hyoscyameae</taxon>
        <taxon>Anisodus</taxon>
    </lineage>
</organism>
<evidence type="ECO:0000256" key="8">
    <source>
        <dbReference type="PROSITE-ProRule" id="PRU00708"/>
    </source>
</evidence>